<sequence>MTERLNIGVVGGGLIAQVEHIPNLLALRAKFNLVAVSDPSATVRAGLAERFGVTTVIDAADLLALNLDAVLIAAPDPWHADLASRAMEAGLHVFCEKPLCYGLAELDALIATQARTGVVLQVGYMKRFDPSYEAALDLIGGKGERLRYLSVEVHDPDAWPFVAHQPLVVGTDVPQSLIAMTGERRRTQVEAALGFIPSETIFRGFAGAYCSALVHDVNAVHGLLDGLGLSPGRVKGAALFAGGSGGQAAVDLRDGEALWTMTHVEVPKVADYAERISLYFEDEIVELVFPAPYLNHHPTQLLHRRSTGGRLESIAIRPSFEEAFARELDHFWACIVRGALPRNTVVEARRDQSLLIAMAGVAAAPGKCPN</sequence>
<proteinExistence type="predicted"/>
<keyword evidence="3" id="KW-1185">Reference proteome</keyword>
<name>A0AA41Z9M3_9HYPH</name>
<dbReference type="InterPro" id="IPR036291">
    <property type="entry name" value="NAD(P)-bd_dom_sf"/>
</dbReference>
<dbReference type="SUPFAM" id="SSF51735">
    <property type="entry name" value="NAD(P)-binding Rossmann-fold domains"/>
    <property type="match status" value="1"/>
</dbReference>
<dbReference type="Gene3D" id="3.40.50.720">
    <property type="entry name" value="NAD(P)-binding Rossmann-like Domain"/>
    <property type="match status" value="1"/>
</dbReference>
<evidence type="ECO:0000313" key="2">
    <source>
        <dbReference type="EMBL" id="MCW6511832.1"/>
    </source>
</evidence>
<dbReference type="Pfam" id="PF01408">
    <property type="entry name" value="GFO_IDH_MocA"/>
    <property type="match status" value="1"/>
</dbReference>
<dbReference type="PANTHER" id="PTHR43377">
    <property type="entry name" value="BILIVERDIN REDUCTASE A"/>
    <property type="match status" value="1"/>
</dbReference>
<evidence type="ECO:0000313" key="3">
    <source>
        <dbReference type="Proteomes" id="UP001165667"/>
    </source>
</evidence>
<protein>
    <submittedName>
        <fullName evidence="2">Gfo/Idh/MocA family oxidoreductase</fullName>
    </submittedName>
</protein>
<evidence type="ECO:0000259" key="1">
    <source>
        <dbReference type="Pfam" id="PF01408"/>
    </source>
</evidence>
<dbReference type="RefSeq" id="WP_282588211.1">
    <property type="nucleotide sequence ID" value="NZ_JAMOIM010000034.1"/>
</dbReference>
<organism evidence="2 3">
    <name type="scientific">Lichenifustis flavocetrariae</name>
    <dbReference type="NCBI Taxonomy" id="2949735"/>
    <lineage>
        <taxon>Bacteria</taxon>
        <taxon>Pseudomonadati</taxon>
        <taxon>Pseudomonadota</taxon>
        <taxon>Alphaproteobacteria</taxon>
        <taxon>Hyphomicrobiales</taxon>
        <taxon>Lichenihabitantaceae</taxon>
        <taxon>Lichenifustis</taxon>
    </lineage>
</organism>
<feature type="domain" description="Gfo/Idh/MocA-like oxidoreductase N-terminal" evidence="1">
    <location>
        <begin position="5"/>
        <end position="124"/>
    </location>
</feature>
<gene>
    <name evidence="2" type="ORF">M8523_28135</name>
</gene>
<accession>A0AA41Z9M3</accession>
<dbReference type="GO" id="GO:0000166">
    <property type="term" value="F:nucleotide binding"/>
    <property type="evidence" value="ECO:0007669"/>
    <property type="project" value="InterPro"/>
</dbReference>
<dbReference type="EMBL" id="JAMOIM010000034">
    <property type="protein sequence ID" value="MCW6511832.1"/>
    <property type="molecule type" value="Genomic_DNA"/>
</dbReference>
<dbReference type="PANTHER" id="PTHR43377:SF1">
    <property type="entry name" value="BILIVERDIN REDUCTASE A"/>
    <property type="match status" value="1"/>
</dbReference>
<reference evidence="2" key="1">
    <citation type="submission" date="2022-05" db="EMBL/GenBank/DDBJ databases">
        <authorList>
            <person name="Pankratov T."/>
        </authorList>
    </citation>
    <scope>NUCLEOTIDE SEQUENCE</scope>
    <source>
        <strain evidence="2">BP6-180914</strain>
    </source>
</reference>
<dbReference type="InterPro" id="IPR051450">
    <property type="entry name" value="Gfo/Idh/MocA_Oxidoreductases"/>
</dbReference>
<dbReference type="Proteomes" id="UP001165667">
    <property type="component" value="Unassembled WGS sequence"/>
</dbReference>
<comment type="caution">
    <text evidence="2">The sequence shown here is derived from an EMBL/GenBank/DDBJ whole genome shotgun (WGS) entry which is preliminary data.</text>
</comment>
<dbReference type="AlphaFoldDB" id="A0AA41Z9M3"/>
<dbReference type="InterPro" id="IPR000683">
    <property type="entry name" value="Gfo/Idh/MocA-like_OxRdtase_N"/>
</dbReference>
<dbReference type="Gene3D" id="3.30.360.10">
    <property type="entry name" value="Dihydrodipicolinate Reductase, domain 2"/>
    <property type="match status" value="1"/>
</dbReference>